<dbReference type="EMBL" id="QFNY01000040">
    <property type="protein sequence ID" value="PZP02311.1"/>
    <property type="molecule type" value="Genomic_DNA"/>
</dbReference>
<feature type="region of interest" description="Disordered" evidence="2">
    <location>
        <begin position="19"/>
        <end position="38"/>
    </location>
</feature>
<evidence type="ECO:0000313" key="5">
    <source>
        <dbReference type="Proteomes" id="UP000249451"/>
    </source>
</evidence>
<sequence length="250" mass="25957">MSSDATSVLAELVDHERIVASPATPGSKPVGETALPDGVHADPEQVLALNPDLVVLTERHGSEGSAADLLANSGVKVHTFKDSDWSSIDSLMKSMTTLGELTGEKGKAQELSAKIGERRDEIVGSLDKKAKPRVLLLMARGGKKMIMAPSTMASGLVKEAGGELISEAEGMRGAAPADPERIAALAPDVILIEDFRGQGKEAFADLLDQPAIAELGARVELISPATTGASAGSKITTGLEDVAEKIGTKR</sequence>
<dbReference type="Proteomes" id="UP000249451">
    <property type="component" value="Unassembled WGS sequence"/>
</dbReference>
<proteinExistence type="inferred from homology"/>
<accession>A0A2W5B6E7</accession>
<name>A0A2W5B6E7_9CORY</name>
<dbReference type="Gene3D" id="3.40.50.1980">
    <property type="entry name" value="Nitrogenase molybdenum iron protein domain"/>
    <property type="match status" value="2"/>
</dbReference>
<dbReference type="InterPro" id="IPR050902">
    <property type="entry name" value="ABC_Transporter_SBP"/>
</dbReference>
<dbReference type="SUPFAM" id="SSF53807">
    <property type="entry name" value="Helical backbone' metal receptor"/>
    <property type="match status" value="1"/>
</dbReference>
<comment type="caution">
    <text evidence="4">The sequence shown here is derived from an EMBL/GenBank/DDBJ whole genome shotgun (WGS) entry which is preliminary data.</text>
</comment>
<evidence type="ECO:0000256" key="1">
    <source>
        <dbReference type="ARBA" id="ARBA00008814"/>
    </source>
</evidence>
<evidence type="ECO:0000259" key="3">
    <source>
        <dbReference type="PROSITE" id="PS50983"/>
    </source>
</evidence>
<feature type="domain" description="Fe/B12 periplasmic-binding" evidence="3">
    <location>
        <begin position="1"/>
        <end position="250"/>
    </location>
</feature>
<dbReference type="AlphaFoldDB" id="A0A2W5B6E7"/>
<evidence type="ECO:0000256" key="2">
    <source>
        <dbReference type="SAM" id="MobiDB-lite"/>
    </source>
</evidence>
<reference evidence="4 5" key="1">
    <citation type="submission" date="2017-11" db="EMBL/GenBank/DDBJ databases">
        <title>Infants hospitalized years apart are colonized by the same room-sourced microbial strains.</title>
        <authorList>
            <person name="Brooks B."/>
            <person name="Olm M.R."/>
            <person name="Firek B.A."/>
            <person name="Baker R."/>
            <person name="Thomas B.C."/>
            <person name="Morowitz M.J."/>
            <person name="Banfield J.F."/>
        </authorList>
    </citation>
    <scope>NUCLEOTIDE SEQUENCE [LARGE SCALE GENOMIC DNA]</scope>
    <source>
        <strain evidence="4">S2_012_000_R3_87</strain>
    </source>
</reference>
<dbReference type="PANTHER" id="PTHR30535:SF34">
    <property type="entry name" value="MOLYBDATE-BINDING PROTEIN MOLA"/>
    <property type="match status" value="1"/>
</dbReference>
<organism evidence="4 5">
    <name type="scientific">Corynebacterium urealyticum</name>
    <dbReference type="NCBI Taxonomy" id="43771"/>
    <lineage>
        <taxon>Bacteria</taxon>
        <taxon>Bacillati</taxon>
        <taxon>Actinomycetota</taxon>
        <taxon>Actinomycetes</taxon>
        <taxon>Mycobacteriales</taxon>
        <taxon>Corynebacteriaceae</taxon>
        <taxon>Corynebacterium</taxon>
    </lineage>
</organism>
<dbReference type="PANTHER" id="PTHR30535">
    <property type="entry name" value="VITAMIN B12-BINDING PROTEIN"/>
    <property type="match status" value="1"/>
</dbReference>
<dbReference type="PROSITE" id="PS50983">
    <property type="entry name" value="FE_B12_PBP"/>
    <property type="match status" value="1"/>
</dbReference>
<gene>
    <name evidence="4" type="ORF">DI609_02675</name>
</gene>
<dbReference type="InterPro" id="IPR002491">
    <property type="entry name" value="ABC_transptr_periplasmic_BD"/>
</dbReference>
<dbReference type="Pfam" id="PF01497">
    <property type="entry name" value="Peripla_BP_2"/>
    <property type="match status" value="1"/>
</dbReference>
<protein>
    <submittedName>
        <fullName evidence="4">ABC transporter substrate-binding protein</fullName>
    </submittedName>
</protein>
<evidence type="ECO:0000313" key="4">
    <source>
        <dbReference type="EMBL" id="PZP02311.1"/>
    </source>
</evidence>
<comment type="similarity">
    <text evidence="1">Belongs to the bacterial solute-binding protein 8 family.</text>
</comment>